<dbReference type="NCBIfam" id="TIGR00437">
    <property type="entry name" value="feoB"/>
    <property type="match status" value="1"/>
</dbReference>
<evidence type="ECO:0000256" key="6">
    <source>
        <dbReference type="ARBA" id="ARBA00022692"/>
    </source>
</evidence>
<feature type="binding site" evidence="15">
    <location>
        <position position="30"/>
    </location>
    <ligand>
        <name>Mg(2+)</name>
        <dbReference type="ChEBI" id="CHEBI:18420"/>
        <label>2</label>
    </ligand>
</feature>
<evidence type="ECO:0000256" key="11">
    <source>
        <dbReference type="ARBA" id="ARBA00023134"/>
    </source>
</evidence>
<dbReference type="Pfam" id="PF02421">
    <property type="entry name" value="FeoB_N"/>
    <property type="match status" value="1"/>
</dbReference>
<keyword evidence="6 16" id="KW-0812">Transmembrane</keyword>
<dbReference type="Gene3D" id="3.40.50.300">
    <property type="entry name" value="P-loop containing nucleotide triphosphate hydrolases"/>
    <property type="match status" value="1"/>
</dbReference>
<keyword evidence="9 16" id="KW-0408">Iron</keyword>
<evidence type="ECO:0000259" key="17">
    <source>
        <dbReference type="PROSITE" id="PS51711"/>
    </source>
</evidence>
<feature type="binding site" evidence="14">
    <location>
        <begin position="16"/>
        <end position="23"/>
    </location>
    <ligand>
        <name>GTP</name>
        <dbReference type="ChEBI" id="CHEBI:37565"/>
        <label>1</label>
    </ligand>
</feature>
<keyword evidence="10" id="KW-0406">Ion transport</keyword>
<comment type="similarity">
    <text evidence="16">Belongs to the TRAFAC class TrmE-Era-EngA-EngB-Septin-like GTPase superfamily. FeoB GTPase (TC 9.A.8) family.</text>
</comment>
<feature type="binding site" evidence="15">
    <location>
        <position position="27"/>
    </location>
    <ligand>
        <name>Mg(2+)</name>
        <dbReference type="ChEBI" id="CHEBI:18420"/>
        <label>2</label>
    </ligand>
</feature>
<keyword evidence="15" id="KW-0479">Metal-binding</keyword>
<feature type="binding site" evidence="14">
    <location>
        <begin position="128"/>
        <end position="131"/>
    </location>
    <ligand>
        <name>GTP</name>
        <dbReference type="ChEBI" id="CHEBI:37565"/>
        <label>1</label>
    </ligand>
</feature>
<evidence type="ECO:0000256" key="3">
    <source>
        <dbReference type="ARBA" id="ARBA00022475"/>
    </source>
</evidence>
<dbReference type="InterPro" id="IPR011642">
    <property type="entry name" value="Gate_dom"/>
</dbReference>
<dbReference type="RefSeq" id="WP_211943586.1">
    <property type="nucleotide sequence ID" value="NZ_CAJPVH010000029.1"/>
</dbReference>
<evidence type="ECO:0000256" key="7">
    <source>
        <dbReference type="ARBA" id="ARBA00022741"/>
    </source>
</evidence>
<feature type="binding site" evidence="15">
    <location>
        <position position="31"/>
    </location>
    <ligand>
        <name>Mg(2+)</name>
        <dbReference type="ChEBI" id="CHEBI:18420"/>
        <label>2</label>
    </ligand>
</feature>
<dbReference type="GO" id="GO:0015093">
    <property type="term" value="F:ferrous iron transmembrane transporter activity"/>
    <property type="evidence" value="ECO:0007669"/>
    <property type="project" value="UniProtKB-UniRule"/>
</dbReference>
<feature type="binding site" evidence="14">
    <location>
        <begin position="63"/>
        <end position="66"/>
    </location>
    <ligand>
        <name>GTP</name>
        <dbReference type="ChEBI" id="CHEBI:37565"/>
        <label>1</label>
    </ligand>
</feature>
<evidence type="ECO:0000256" key="2">
    <source>
        <dbReference type="ARBA" id="ARBA00022448"/>
    </source>
</evidence>
<evidence type="ECO:0000256" key="16">
    <source>
        <dbReference type="RuleBase" id="RU362098"/>
    </source>
</evidence>
<dbReference type="InterPro" id="IPR050860">
    <property type="entry name" value="FeoB_GTPase"/>
</dbReference>
<evidence type="ECO:0000256" key="8">
    <source>
        <dbReference type="ARBA" id="ARBA00022989"/>
    </source>
</evidence>
<dbReference type="SUPFAM" id="SSF52540">
    <property type="entry name" value="P-loop containing nucleoside triphosphate hydrolases"/>
    <property type="match status" value="1"/>
</dbReference>
<dbReference type="EMBL" id="CP097331">
    <property type="protein sequence ID" value="URF07146.1"/>
    <property type="molecule type" value="Genomic_DNA"/>
</dbReference>
<dbReference type="Pfam" id="PF07664">
    <property type="entry name" value="FeoB_C"/>
    <property type="match status" value="1"/>
</dbReference>
<accession>A0AAE9IAL2</accession>
<feature type="transmembrane region" description="Helical" evidence="16">
    <location>
        <begin position="463"/>
        <end position="480"/>
    </location>
</feature>
<dbReference type="AlphaFoldDB" id="A0AAE9IAL2"/>
<evidence type="ECO:0000313" key="19">
    <source>
        <dbReference type="Proteomes" id="UP001056132"/>
    </source>
</evidence>
<proteinExistence type="inferred from homology"/>
<reference evidence="18" key="1">
    <citation type="journal article" date="2022" name="Microbiol. Resour. Announc.">
        <title>Genome Sequence of Cupriavidus campinensis Strain G5, a Member of a Bacterial Consortium Capable of Polyethylene Degradation.</title>
        <authorList>
            <person name="Schneider B."/>
            <person name="Pfeiffer F."/>
            <person name="Dyall-Smith M."/>
            <person name="Kunte H.J."/>
        </authorList>
    </citation>
    <scope>NUCLEOTIDE SEQUENCE</scope>
    <source>
        <strain evidence="18">G5</strain>
    </source>
</reference>
<organism evidence="18 19">
    <name type="scientific">Cupriavidus campinensis</name>
    <dbReference type="NCBI Taxonomy" id="151783"/>
    <lineage>
        <taxon>Bacteria</taxon>
        <taxon>Pseudomonadati</taxon>
        <taxon>Pseudomonadota</taxon>
        <taxon>Betaproteobacteria</taxon>
        <taxon>Burkholderiales</taxon>
        <taxon>Burkholderiaceae</taxon>
        <taxon>Cupriavidus</taxon>
    </lineage>
</organism>
<keyword evidence="8 16" id="KW-1133">Transmembrane helix</keyword>
<dbReference type="Pfam" id="PF07670">
    <property type="entry name" value="Gate"/>
    <property type="match status" value="2"/>
</dbReference>
<feature type="transmembrane region" description="Helical" evidence="16">
    <location>
        <begin position="257"/>
        <end position="275"/>
    </location>
</feature>
<dbReference type="Proteomes" id="UP001056132">
    <property type="component" value="Chromosome 2"/>
</dbReference>
<dbReference type="GO" id="GO:0005525">
    <property type="term" value="F:GTP binding"/>
    <property type="evidence" value="ECO:0007669"/>
    <property type="project" value="UniProtKB-KW"/>
</dbReference>
<feature type="domain" description="FeoB-type G" evidence="17">
    <location>
        <begin position="9"/>
        <end position="177"/>
    </location>
</feature>
<gene>
    <name evidence="18" type="primary">feoB</name>
    <name evidence="18" type="ORF">M5D45_18130</name>
</gene>
<comment type="function">
    <text evidence="16">Probable transporter of a GTP-driven Fe(2+) uptake system.</text>
</comment>
<feature type="transmembrane region" description="Helical" evidence="16">
    <location>
        <begin position="399"/>
        <end position="421"/>
    </location>
</feature>
<protein>
    <recommendedName>
        <fullName evidence="13 16">Ferrous iron transport protein B</fullName>
    </recommendedName>
</protein>
<sequence>MSVAQPPSALRIALVGNPNCGKTALFNRLTGSRQKVANYAGVTVERKEGHFVSPAGRSVRILDLPGAYSLHAASLDEAITREVCMGQRPGEPRPDLIVSVVDATNLRLHLRFVLELRRLGVPMVVVLNMSDAAAKRGILIDRDALSQALGVPVVQTVAVKRDGAAALIDLLDGVLPPAPPVPPQSVEAMSELDTHAEVKRLLDTAVTMPTRTARLDDALDRVILHPVAGLVILAVLLFFMFQAVFSWAEPLMDGIEAGVHLAGEVVGGWLPAGLLHSLIVDGLIAGLGSVIVFLPQILILFLFILTLEESGYLPRAAFLLDRLMMGAGLSGRSFIPLLSSFACAIPGIMATRTIQDPRDRLTTILVAPLMTCSARLPVYALLIGAFIPERTVAGLFNLQGLVLFALYVAGIVSALVVAYVLKFFRRDRTDHPLLMELPSYRIPNPRDIAIGLWERARIFLSRVGKVILTLTVLLWFLATFPSPPEGATLPAIDYSFAGMLGRALEHVFAPIGFNWQICIALVPGLAAREVAVGALATVYALSGSDDAVAVQLAPMIAAQWSLATALSLLAWYVFAPQCISTLAVIRRETNSWAVMAASAAYLTGLAYLASFVTYRAALAFG</sequence>
<evidence type="ECO:0000256" key="15">
    <source>
        <dbReference type="PIRSR" id="PIRSR603373-2"/>
    </source>
</evidence>
<keyword evidence="2 16" id="KW-0813">Transport</keyword>
<evidence type="ECO:0000256" key="12">
    <source>
        <dbReference type="ARBA" id="ARBA00023136"/>
    </source>
</evidence>
<keyword evidence="5" id="KW-0997">Cell inner membrane</keyword>
<dbReference type="InterPro" id="IPR003373">
    <property type="entry name" value="Fe2_transport_prot-B"/>
</dbReference>
<evidence type="ECO:0000256" key="5">
    <source>
        <dbReference type="ARBA" id="ARBA00022519"/>
    </source>
</evidence>
<evidence type="ECO:0000313" key="18">
    <source>
        <dbReference type="EMBL" id="URF07146.1"/>
    </source>
</evidence>
<dbReference type="CDD" id="cd01879">
    <property type="entry name" value="FeoB"/>
    <property type="match status" value="1"/>
</dbReference>
<evidence type="ECO:0000256" key="4">
    <source>
        <dbReference type="ARBA" id="ARBA00022496"/>
    </source>
</evidence>
<dbReference type="InterPro" id="IPR027417">
    <property type="entry name" value="P-loop_NTPase"/>
</dbReference>
<evidence type="ECO:0000256" key="13">
    <source>
        <dbReference type="NCBIfam" id="TIGR00437"/>
    </source>
</evidence>
<keyword evidence="11 14" id="KW-0342">GTP-binding</keyword>
<dbReference type="InterPro" id="IPR030389">
    <property type="entry name" value="G_FEOB_dom"/>
</dbReference>
<dbReference type="GO" id="GO:0046872">
    <property type="term" value="F:metal ion binding"/>
    <property type="evidence" value="ECO:0007669"/>
    <property type="project" value="UniProtKB-KW"/>
</dbReference>
<feature type="transmembrane region" description="Helical" evidence="16">
    <location>
        <begin position="282"/>
        <end position="307"/>
    </location>
</feature>
<dbReference type="KEGG" id="ccam:M5D45_18130"/>
<dbReference type="GO" id="GO:0005886">
    <property type="term" value="C:plasma membrane"/>
    <property type="evidence" value="ECO:0007669"/>
    <property type="project" value="UniProtKB-SubCell"/>
</dbReference>
<feature type="transmembrane region" description="Helical" evidence="16">
    <location>
        <begin position="327"/>
        <end position="349"/>
    </location>
</feature>
<feature type="binding site" evidence="14">
    <location>
        <begin position="41"/>
        <end position="45"/>
    </location>
    <ligand>
        <name>GTP</name>
        <dbReference type="ChEBI" id="CHEBI:37565"/>
        <label>1</label>
    </ligand>
</feature>
<dbReference type="InterPro" id="IPR011640">
    <property type="entry name" value="Fe2_transport_prot_B_C"/>
</dbReference>
<feature type="transmembrane region" description="Helical" evidence="16">
    <location>
        <begin position="222"/>
        <end position="245"/>
    </location>
</feature>
<dbReference type="PANTHER" id="PTHR43185">
    <property type="entry name" value="FERROUS IRON TRANSPORT PROTEIN B"/>
    <property type="match status" value="1"/>
</dbReference>
<keyword evidence="4 16" id="KW-0410">Iron transport</keyword>
<keyword evidence="3" id="KW-1003">Cell membrane</keyword>
<dbReference type="PRINTS" id="PR00326">
    <property type="entry name" value="GTP1OBG"/>
</dbReference>
<dbReference type="InterPro" id="IPR006073">
    <property type="entry name" value="GTP-bd"/>
</dbReference>
<feature type="transmembrane region" description="Helical" evidence="16">
    <location>
        <begin position="361"/>
        <end position="387"/>
    </location>
</feature>
<dbReference type="PANTHER" id="PTHR43185:SF1">
    <property type="entry name" value="FE(2+) TRANSPORTER FEOB"/>
    <property type="match status" value="1"/>
</dbReference>
<comment type="subcellular location">
    <subcellularLocation>
        <location evidence="1 16">Cell inner membrane</location>
        <topology evidence="1 16">Multi-pass membrane protein</topology>
    </subcellularLocation>
</comment>
<reference evidence="18" key="2">
    <citation type="submission" date="2022-05" db="EMBL/GenBank/DDBJ databases">
        <authorList>
            <person name="Kunte H.-J."/>
        </authorList>
    </citation>
    <scope>NUCLEOTIDE SEQUENCE</scope>
    <source>
        <strain evidence="18">G5</strain>
    </source>
</reference>
<keyword evidence="7 14" id="KW-0547">Nucleotide-binding</keyword>
<keyword evidence="12 16" id="KW-0472">Membrane</keyword>
<evidence type="ECO:0000256" key="14">
    <source>
        <dbReference type="PIRSR" id="PIRSR603373-1"/>
    </source>
</evidence>
<feature type="transmembrane region" description="Helical" evidence="16">
    <location>
        <begin position="592"/>
        <end position="614"/>
    </location>
</feature>
<evidence type="ECO:0000256" key="10">
    <source>
        <dbReference type="ARBA" id="ARBA00023065"/>
    </source>
</evidence>
<feature type="transmembrane region" description="Helical" evidence="16">
    <location>
        <begin position="560"/>
        <end position="585"/>
    </location>
</feature>
<dbReference type="PROSITE" id="PS51711">
    <property type="entry name" value="G_FEOB"/>
    <property type="match status" value="1"/>
</dbReference>
<name>A0AAE9IAL2_9BURK</name>
<evidence type="ECO:0000256" key="1">
    <source>
        <dbReference type="ARBA" id="ARBA00004429"/>
    </source>
</evidence>
<dbReference type="FunFam" id="3.40.50.300:FF:000426">
    <property type="entry name" value="Ferrous iron transport protein B"/>
    <property type="match status" value="1"/>
</dbReference>
<keyword evidence="15" id="KW-0460">Magnesium</keyword>
<evidence type="ECO:0000256" key="9">
    <source>
        <dbReference type="ARBA" id="ARBA00023004"/>
    </source>
</evidence>